<feature type="transmembrane region" description="Helical" evidence="1">
    <location>
        <begin position="166"/>
        <end position="187"/>
    </location>
</feature>
<sequence>MKSRSYRARIWELDMLRGIAVMLMVFFHIIYDLHEFFQFPVSYAAGPVYYIGKAAAVLFIGVAGISCTLSQNNTKRGLKLLGGGLGITLVTSLIIPGAYIVYGILHFLGSAVLLYNIIQKAHPGLLSVLGTATIGTGFYLQHTGITGNKFLIPLGLPGPDFTSVDYYPLIPWLGVFLYGMAAGKTLYKKKASLFPAAPLQHNIINTWGRHSLFIYLVHQPVILTLLLLLFPNHNVFFHK</sequence>
<dbReference type="Proteomes" id="UP000009315">
    <property type="component" value="Unassembled WGS sequence"/>
</dbReference>
<dbReference type="InterPro" id="IPR012429">
    <property type="entry name" value="HGSNAT_cat"/>
</dbReference>
<keyword evidence="1" id="KW-0812">Transmembrane</keyword>
<name>K8DYY2_9FIRM</name>
<evidence type="ECO:0000313" key="3">
    <source>
        <dbReference type="EMBL" id="CCO08187.1"/>
    </source>
</evidence>
<feature type="transmembrane region" description="Helical" evidence="1">
    <location>
        <begin position="51"/>
        <end position="70"/>
    </location>
</feature>
<accession>K8DYY2</accession>
<feature type="transmembrane region" description="Helical" evidence="1">
    <location>
        <begin position="100"/>
        <end position="118"/>
    </location>
</feature>
<dbReference type="Pfam" id="PF07786">
    <property type="entry name" value="HGSNAT_cat"/>
    <property type="match status" value="1"/>
</dbReference>
<organism evidence="3 4">
    <name type="scientific">Desulforamulus hydrothermalis Lam5 = DSM 18033</name>
    <dbReference type="NCBI Taxonomy" id="1121428"/>
    <lineage>
        <taxon>Bacteria</taxon>
        <taxon>Bacillati</taxon>
        <taxon>Bacillota</taxon>
        <taxon>Clostridia</taxon>
        <taxon>Eubacteriales</taxon>
        <taxon>Peptococcaceae</taxon>
        <taxon>Desulforamulus</taxon>
    </lineage>
</organism>
<keyword evidence="1" id="KW-0472">Membrane</keyword>
<feature type="transmembrane region" description="Helical" evidence="1">
    <location>
        <begin position="212"/>
        <end position="230"/>
    </location>
</feature>
<feature type="transmembrane region" description="Helical" evidence="1">
    <location>
        <begin position="77"/>
        <end position="94"/>
    </location>
</feature>
<evidence type="ECO:0000256" key="1">
    <source>
        <dbReference type="SAM" id="Phobius"/>
    </source>
</evidence>
<dbReference type="eggNOG" id="COG3503">
    <property type="taxonomic scope" value="Bacteria"/>
</dbReference>
<dbReference type="EMBL" id="CAOS01000009">
    <property type="protein sequence ID" value="CCO08187.1"/>
    <property type="molecule type" value="Genomic_DNA"/>
</dbReference>
<evidence type="ECO:0000259" key="2">
    <source>
        <dbReference type="Pfam" id="PF07786"/>
    </source>
</evidence>
<comment type="caution">
    <text evidence="3">The sequence shown here is derived from an EMBL/GenBank/DDBJ whole genome shotgun (WGS) entry which is preliminary data.</text>
</comment>
<reference evidence="3 4" key="1">
    <citation type="journal article" date="2013" name="Genome Announc.">
        <title>Genome Sequence of the Sulfate-Reducing Bacterium Desulfotomaculum hydrothermale Lam5(T).</title>
        <authorList>
            <person name="Amin O."/>
            <person name="Fardeau M.L."/>
            <person name="Valette O."/>
            <person name="Hirschler-Rea A."/>
            <person name="Barbe V."/>
            <person name="Medigue C."/>
            <person name="Vacherie B."/>
            <person name="Ollivier B."/>
            <person name="Bertin P.N."/>
            <person name="Dolla A."/>
        </authorList>
    </citation>
    <scope>NUCLEOTIDE SEQUENCE [LARGE SCALE GENOMIC DNA]</scope>
    <source>
        <strain evidence="4">Lam5 / DSM 18033</strain>
    </source>
</reference>
<proteinExistence type="predicted"/>
<keyword evidence="4" id="KW-1185">Reference proteome</keyword>
<gene>
    <name evidence="3" type="ORF">DESHY_20056</name>
</gene>
<keyword evidence="1" id="KW-1133">Transmembrane helix</keyword>
<dbReference type="AlphaFoldDB" id="K8DYY2"/>
<protein>
    <recommendedName>
        <fullName evidence="2">Heparan-alpha-glucosaminide N-acetyltransferase catalytic domain-containing protein</fullName>
    </recommendedName>
</protein>
<feature type="domain" description="Heparan-alpha-glucosaminide N-acetyltransferase catalytic" evidence="2">
    <location>
        <begin position="9"/>
        <end position="220"/>
    </location>
</feature>
<evidence type="ECO:0000313" key="4">
    <source>
        <dbReference type="Proteomes" id="UP000009315"/>
    </source>
</evidence>
<feature type="transmembrane region" description="Helical" evidence="1">
    <location>
        <begin position="125"/>
        <end position="146"/>
    </location>
</feature>
<feature type="transmembrane region" description="Helical" evidence="1">
    <location>
        <begin position="12"/>
        <end position="31"/>
    </location>
</feature>
<dbReference type="STRING" id="1121428.DESHY_20056"/>